<comment type="caution">
    <text evidence="1">The sequence shown here is derived from an EMBL/GenBank/DDBJ whole genome shotgun (WGS) entry which is preliminary data.</text>
</comment>
<organism evidence="1 2">
    <name type="scientific">Cetraspora pellucida</name>
    <dbReference type="NCBI Taxonomy" id="1433469"/>
    <lineage>
        <taxon>Eukaryota</taxon>
        <taxon>Fungi</taxon>
        <taxon>Fungi incertae sedis</taxon>
        <taxon>Mucoromycota</taxon>
        <taxon>Glomeromycotina</taxon>
        <taxon>Glomeromycetes</taxon>
        <taxon>Diversisporales</taxon>
        <taxon>Gigasporaceae</taxon>
        <taxon>Cetraspora</taxon>
    </lineage>
</organism>
<proteinExistence type="predicted"/>
<gene>
    <name evidence="1" type="ORF">SPELUC_LOCUS5451</name>
</gene>
<accession>A0ACA9LXK9</accession>
<dbReference type="Proteomes" id="UP000789366">
    <property type="component" value="Unassembled WGS sequence"/>
</dbReference>
<keyword evidence="2" id="KW-1185">Reference proteome</keyword>
<evidence type="ECO:0000313" key="1">
    <source>
        <dbReference type="EMBL" id="CAG8557149.1"/>
    </source>
</evidence>
<reference evidence="1" key="1">
    <citation type="submission" date="2021-06" db="EMBL/GenBank/DDBJ databases">
        <authorList>
            <person name="Kallberg Y."/>
            <person name="Tangrot J."/>
            <person name="Rosling A."/>
        </authorList>
    </citation>
    <scope>NUCLEOTIDE SEQUENCE</scope>
    <source>
        <strain evidence="1">28 12/20/2015</strain>
    </source>
</reference>
<sequence length="160" mass="17847">MNPKTFNLFLIFFSCLLAFTIFVNAKYKPTKPCKNCCLRSGKGWTNKCHRGTIQYATRKDNIRTAEKCCKECLLNDNCKQWTFGSSDNLGLSAYNGTVSLCFLYCNDALPGVETPEEATLEIPSQMSETTLGICKLEPMSSNDLFECGVIRCPGEGCFNN</sequence>
<protein>
    <submittedName>
        <fullName evidence="1">14294_t:CDS:1</fullName>
    </submittedName>
</protein>
<dbReference type="EMBL" id="CAJVPW010005575">
    <property type="protein sequence ID" value="CAG8557149.1"/>
    <property type="molecule type" value="Genomic_DNA"/>
</dbReference>
<evidence type="ECO:0000313" key="2">
    <source>
        <dbReference type="Proteomes" id="UP000789366"/>
    </source>
</evidence>
<name>A0ACA9LXK9_9GLOM</name>